<evidence type="ECO:0000259" key="1">
    <source>
        <dbReference type="Pfam" id="PF01814"/>
    </source>
</evidence>
<dbReference type="RefSeq" id="WP_213042819.1">
    <property type="nucleotide sequence ID" value="NZ_CAJNBJ010000016.1"/>
</dbReference>
<reference evidence="2 3" key="1">
    <citation type="submission" date="2021-02" db="EMBL/GenBank/DDBJ databases">
        <authorList>
            <person name="Han P."/>
        </authorList>
    </citation>
    <scope>NUCLEOTIDE SEQUENCE [LARGE SCALE GENOMIC DNA]</scope>
    <source>
        <strain evidence="2">Candidatus Nitrospira sp. ZN2</strain>
    </source>
</reference>
<dbReference type="Pfam" id="PF01814">
    <property type="entry name" value="Hemerythrin"/>
    <property type="match status" value="1"/>
</dbReference>
<organism evidence="2 3">
    <name type="scientific">Nitrospira defluvii</name>
    <dbReference type="NCBI Taxonomy" id="330214"/>
    <lineage>
        <taxon>Bacteria</taxon>
        <taxon>Pseudomonadati</taxon>
        <taxon>Nitrospirota</taxon>
        <taxon>Nitrospiria</taxon>
        <taxon>Nitrospirales</taxon>
        <taxon>Nitrospiraceae</taxon>
        <taxon>Nitrospira</taxon>
    </lineage>
</organism>
<name>A0ABM8RMX0_9BACT</name>
<keyword evidence="3" id="KW-1185">Reference proteome</keyword>
<sequence>MMVSQGSRPTRIAVDPVALLKREHQVILERLAMVETAMSSCTVGSGAVKRTNRDTLRELLQFFTGPVGVHFTREAMLVGGLRRVLGRKQEEQEQFQSFLDEHRALKADATAVLKQLAGKDGHDAAASTGGGGLRSLTEELYALIRRYQELIACEERLLFALAEMRLTAEQRRRISRRMLQV</sequence>
<comment type="caution">
    <text evidence="2">The sequence shown here is derived from an EMBL/GenBank/DDBJ whole genome shotgun (WGS) entry which is preliminary data.</text>
</comment>
<gene>
    <name evidence="2" type="ORF">NSPZN2_30692</name>
</gene>
<feature type="domain" description="Hemerythrin-like" evidence="1">
    <location>
        <begin position="16"/>
        <end position="162"/>
    </location>
</feature>
<dbReference type="Gene3D" id="1.20.120.520">
    <property type="entry name" value="nmb1532 protein domain like"/>
    <property type="match status" value="1"/>
</dbReference>
<accession>A0ABM8RMX0</accession>
<evidence type="ECO:0000313" key="2">
    <source>
        <dbReference type="EMBL" id="CAE6762025.1"/>
    </source>
</evidence>
<dbReference type="InterPro" id="IPR012312">
    <property type="entry name" value="Hemerythrin-like"/>
</dbReference>
<dbReference type="EMBL" id="CAJNBJ010000016">
    <property type="protein sequence ID" value="CAE6762025.1"/>
    <property type="molecule type" value="Genomic_DNA"/>
</dbReference>
<proteinExistence type="predicted"/>
<protein>
    <submittedName>
        <fullName evidence="2">Hemerythrin domain-containing protein</fullName>
    </submittedName>
</protein>
<evidence type="ECO:0000313" key="3">
    <source>
        <dbReference type="Proteomes" id="UP000675880"/>
    </source>
</evidence>
<dbReference type="Proteomes" id="UP000675880">
    <property type="component" value="Unassembled WGS sequence"/>
</dbReference>